<comment type="subcellular location">
    <subcellularLocation>
        <location evidence="1">Cell membrane</location>
        <topology evidence="1">Multi-pass membrane protein</topology>
    </subcellularLocation>
</comment>
<feature type="transmembrane region" description="Helical" evidence="10">
    <location>
        <begin position="200"/>
        <end position="222"/>
    </location>
</feature>
<evidence type="ECO:0000256" key="8">
    <source>
        <dbReference type="ARBA" id="ARBA00023136"/>
    </source>
</evidence>
<organism evidence="11 12">
    <name type="scientific">Christensenella hongkongensis</name>
    <dbReference type="NCBI Taxonomy" id="270498"/>
    <lineage>
        <taxon>Bacteria</taxon>
        <taxon>Bacillati</taxon>
        <taxon>Bacillota</taxon>
        <taxon>Clostridia</taxon>
        <taxon>Christensenellales</taxon>
        <taxon>Christensenellaceae</taxon>
        <taxon>Christensenella</taxon>
    </lineage>
</organism>
<evidence type="ECO:0000256" key="4">
    <source>
        <dbReference type="ARBA" id="ARBA00022448"/>
    </source>
</evidence>
<dbReference type="InterPro" id="IPR002528">
    <property type="entry name" value="MATE_fam"/>
</dbReference>
<dbReference type="NCBIfam" id="TIGR00797">
    <property type="entry name" value="matE"/>
    <property type="match status" value="1"/>
</dbReference>
<dbReference type="GO" id="GO:0042910">
    <property type="term" value="F:xenobiotic transmembrane transporter activity"/>
    <property type="evidence" value="ECO:0007669"/>
    <property type="project" value="InterPro"/>
</dbReference>
<keyword evidence="5" id="KW-1003">Cell membrane</keyword>
<dbReference type="InterPro" id="IPR048279">
    <property type="entry name" value="MdtK-like"/>
</dbReference>
<proteinExistence type="inferred from homology"/>
<evidence type="ECO:0000256" key="2">
    <source>
        <dbReference type="ARBA" id="ARBA00008417"/>
    </source>
</evidence>
<feature type="transmembrane region" description="Helical" evidence="10">
    <location>
        <begin position="142"/>
        <end position="163"/>
    </location>
</feature>
<feature type="transmembrane region" description="Helical" evidence="10">
    <location>
        <begin position="319"/>
        <end position="343"/>
    </location>
</feature>
<dbReference type="Proteomes" id="UP000034076">
    <property type="component" value="Unassembled WGS sequence"/>
</dbReference>
<feature type="transmembrane region" description="Helical" evidence="10">
    <location>
        <begin position="61"/>
        <end position="84"/>
    </location>
</feature>
<keyword evidence="4" id="KW-0813">Transport</keyword>
<name>A0A0M2NNB7_9FIRM</name>
<dbReference type="Pfam" id="PF01554">
    <property type="entry name" value="MatE"/>
    <property type="match status" value="2"/>
</dbReference>
<feature type="transmembrane region" description="Helical" evidence="10">
    <location>
        <begin position="419"/>
        <end position="441"/>
    </location>
</feature>
<dbReference type="STRING" id="270498.CHK_0872"/>
<dbReference type="OrthoDB" id="9811110at2"/>
<keyword evidence="9" id="KW-0046">Antibiotic resistance</keyword>
<feature type="transmembrane region" description="Helical" evidence="10">
    <location>
        <begin position="104"/>
        <end position="130"/>
    </location>
</feature>
<feature type="transmembrane region" description="Helical" evidence="10">
    <location>
        <begin position="243"/>
        <end position="265"/>
    </location>
</feature>
<evidence type="ECO:0000256" key="10">
    <source>
        <dbReference type="SAM" id="Phobius"/>
    </source>
</evidence>
<keyword evidence="8 10" id="KW-0472">Membrane</keyword>
<comment type="caution">
    <text evidence="11">The sequence shown here is derived from an EMBL/GenBank/DDBJ whole genome shotgun (WGS) entry which is preliminary data.</text>
</comment>
<feature type="transmembrane region" description="Helical" evidence="10">
    <location>
        <begin position="393"/>
        <end position="413"/>
    </location>
</feature>
<dbReference type="GO" id="GO:0015297">
    <property type="term" value="F:antiporter activity"/>
    <property type="evidence" value="ECO:0007669"/>
    <property type="project" value="InterPro"/>
</dbReference>
<gene>
    <name evidence="11" type="ORF">CHK_0872</name>
</gene>
<keyword evidence="6 10" id="KW-0812">Transmembrane</keyword>
<comment type="similarity">
    <text evidence="2">Belongs to the multi antimicrobial extrusion (MATE) (TC 2.A.66.1) family. MepA subfamily.</text>
</comment>
<reference evidence="11 12" key="1">
    <citation type="submission" date="2015-04" db="EMBL/GenBank/DDBJ databases">
        <title>Draft genome sequence of bacteremic isolate Catabacter hongkongensis type strain HKU16T.</title>
        <authorList>
            <person name="Lau S.K."/>
            <person name="Teng J.L."/>
            <person name="Huang Y."/>
            <person name="Curreem S.O."/>
            <person name="Tsui S.K."/>
            <person name="Woo P.C."/>
        </authorList>
    </citation>
    <scope>NUCLEOTIDE SEQUENCE [LARGE SCALE GENOMIC DNA]</scope>
    <source>
        <strain evidence="11 12">HKU16</strain>
    </source>
</reference>
<keyword evidence="7 10" id="KW-1133">Transmembrane helix</keyword>
<evidence type="ECO:0000256" key="9">
    <source>
        <dbReference type="ARBA" id="ARBA00023251"/>
    </source>
</evidence>
<dbReference type="RefSeq" id="WP_046442782.1">
    <property type="nucleotide sequence ID" value="NZ_CAUERS010000025.1"/>
</dbReference>
<evidence type="ECO:0000313" key="12">
    <source>
        <dbReference type="Proteomes" id="UP000034076"/>
    </source>
</evidence>
<dbReference type="InterPro" id="IPR051327">
    <property type="entry name" value="MATE_MepA_subfamily"/>
</dbReference>
<dbReference type="EMBL" id="LAYJ01000068">
    <property type="protein sequence ID" value="KKI51705.1"/>
    <property type="molecule type" value="Genomic_DNA"/>
</dbReference>
<evidence type="ECO:0000313" key="11">
    <source>
        <dbReference type="EMBL" id="KKI51705.1"/>
    </source>
</evidence>
<evidence type="ECO:0000256" key="3">
    <source>
        <dbReference type="ARBA" id="ARBA00022106"/>
    </source>
</evidence>
<dbReference type="PIRSF" id="PIRSF006603">
    <property type="entry name" value="DinF"/>
    <property type="match status" value="1"/>
</dbReference>
<feature type="transmembrane region" description="Helical" evidence="10">
    <location>
        <begin position="277"/>
        <end position="298"/>
    </location>
</feature>
<sequence length="465" mass="49567">MDEAIDKRAEMMGTARVPSAIIKLAIPAIISMAVMAIYNMADTYFVSISPEGYLGTAAVSVYMPVMLITQALSILFAAGGAAYLSRLLGAKEKEKAGRTATTTITLSFLSGVLVAVLGCIFAKPLLLALGASEGTIGLALDYALVMFIAAPVQLTNMAFNNLLRSEGSAVQSMTGMVIGAVLNIVLDPIFIFTFQMGVLGAAVATALSQVVAFVILSSNYWRKKTIAPFRLKGFRFDREIISYITRIGSSTFLTQLLAAVGFAVINVCAKPYGDAAIAAFGIVNRIQFLGFALVFGFAQGYQPVAGYNFGAHKFDRLKSAMGFGIAVALLIGLAVTLLCNFFAVPMMTLFTTDAYVMEIGVPALQWFTAGFTITAFTLIMMMTHQAFGKAAGAMILSISRQGVCLIPTVIVLATTQGLWGIMISPLVADIISGIIAVVLAVRIFKYIKITKEEYALGLLNPNEEQ</sequence>
<dbReference type="PANTHER" id="PTHR43823">
    <property type="entry name" value="SPORULATION PROTEIN YKVU"/>
    <property type="match status" value="1"/>
</dbReference>
<dbReference type="InterPro" id="IPR045070">
    <property type="entry name" value="MATE_MepA-like"/>
</dbReference>
<dbReference type="PATRIC" id="fig|270498.16.peg.467"/>
<feature type="transmembrane region" description="Helical" evidence="10">
    <location>
        <begin position="21"/>
        <end position="41"/>
    </location>
</feature>
<dbReference type="GO" id="GO:0005886">
    <property type="term" value="C:plasma membrane"/>
    <property type="evidence" value="ECO:0007669"/>
    <property type="project" value="UniProtKB-SubCell"/>
</dbReference>
<evidence type="ECO:0000256" key="1">
    <source>
        <dbReference type="ARBA" id="ARBA00004651"/>
    </source>
</evidence>
<dbReference type="PANTHER" id="PTHR43823:SF3">
    <property type="entry name" value="MULTIDRUG EXPORT PROTEIN MEPA"/>
    <property type="match status" value="1"/>
</dbReference>
<feature type="transmembrane region" description="Helical" evidence="10">
    <location>
        <begin position="363"/>
        <end position="381"/>
    </location>
</feature>
<evidence type="ECO:0000256" key="5">
    <source>
        <dbReference type="ARBA" id="ARBA00022475"/>
    </source>
</evidence>
<feature type="transmembrane region" description="Helical" evidence="10">
    <location>
        <begin position="175"/>
        <end position="194"/>
    </location>
</feature>
<keyword evidence="12" id="KW-1185">Reference proteome</keyword>
<evidence type="ECO:0000256" key="7">
    <source>
        <dbReference type="ARBA" id="ARBA00022989"/>
    </source>
</evidence>
<dbReference type="GO" id="GO:0046677">
    <property type="term" value="P:response to antibiotic"/>
    <property type="evidence" value="ECO:0007669"/>
    <property type="project" value="UniProtKB-KW"/>
</dbReference>
<evidence type="ECO:0000256" key="6">
    <source>
        <dbReference type="ARBA" id="ARBA00022692"/>
    </source>
</evidence>
<dbReference type="AlphaFoldDB" id="A0A0M2NNB7"/>
<protein>
    <recommendedName>
        <fullName evidence="3">Multidrug export protein MepA</fullName>
    </recommendedName>
</protein>
<accession>A0A0M2NNB7</accession>
<dbReference type="CDD" id="cd13143">
    <property type="entry name" value="MATE_MepA_like"/>
    <property type="match status" value="1"/>
</dbReference>